<dbReference type="GO" id="GO:0018580">
    <property type="term" value="F:nitronate monooxygenase activity"/>
    <property type="evidence" value="ECO:0007669"/>
    <property type="project" value="InterPro"/>
</dbReference>
<dbReference type="RefSeq" id="WP_210681456.1">
    <property type="nucleotide sequence ID" value="NZ_JAGMWN010000003.1"/>
</dbReference>
<keyword evidence="4" id="KW-0560">Oxidoreductase</keyword>
<dbReference type="Gene3D" id="3.20.20.70">
    <property type="entry name" value="Aldolase class I"/>
    <property type="match status" value="1"/>
</dbReference>
<evidence type="ECO:0000256" key="5">
    <source>
        <dbReference type="ARBA" id="ARBA00023033"/>
    </source>
</evidence>
<evidence type="ECO:0000256" key="3">
    <source>
        <dbReference type="ARBA" id="ARBA00022643"/>
    </source>
</evidence>
<dbReference type="Pfam" id="PF03060">
    <property type="entry name" value="NMO"/>
    <property type="match status" value="1"/>
</dbReference>
<dbReference type="Proteomes" id="UP000672602">
    <property type="component" value="Unassembled WGS sequence"/>
</dbReference>
<dbReference type="PANTHER" id="PTHR42747:SF4">
    <property type="entry name" value="BLR1330 PROTEIN"/>
    <property type="match status" value="1"/>
</dbReference>
<keyword evidence="5 6" id="KW-0503">Monooxygenase</keyword>
<dbReference type="InterPro" id="IPR013785">
    <property type="entry name" value="Aldolase_TIM"/>
</dbReference>
<organism evidence="6 7">
    <name type="scientific">Marivibrio halodurans</name>
    <dbReference type="NCBI Taxonomy" id="2039722"/>
    <lineage>
        <taxon>Bacteria</taxon>
        <taxon>Pseudomonadati</taxon>
        <taxon>Pseudomonadota</taxon>
        <taxon>Alphaproteobacteria</taxon>
        <taxon>Rhodospirillales</taxon>
        <taxon>Rhodospirillaceae</taxon>
        <taxon>Marivibrio</taxon>
    </lineage>
</organism>
<gene>
    <name evidence="6" type="ORF">KAJ83_07620</name>
</gene>
<evidence type="ECO:0000313" key="7">
    <source>
        <dbReference type="Proteomes" id="UP000672602"/>
    </source>
</evidence>
<proteinExistence type="inferred from homology"/>
<accession>A0A8J7V276</accession>
<keyword evidence="2" id="KW-0285">Flavoprotein</keyword>
<keyword evidence="3" id="KW-0288">FMN</keyword>
<dbReference type="PANTHER" id="PTHR42747">
    <property type="entry name" value="NITRONATE MONOOXYGENASE-RELATED"/>
    <property type="match status" value="1"/>
</dbReference>
<comment type="similarity">
    <text evidence="1">Belongs to the nitronate monooxygenase family. NMO class I subfamily.</text>
</comment>
<reference evidence="6" key="1">
    <citation type="submission" date="2021-04" db="EMBL/GenBank/DDBJ databases">
        <authorList>
            <person name="Zhang D.-C."/>
        </authorList>
    </citation>
    <scope>NUCLEOTIDE SEQUENCE</scope>
    <source>
        <strain evidence="6">CGMCC 1.15697</strain>
    </source>
</reference>
<comment type="caution">
    <text evidence="6">The sequence shown here is derived from an EMBL/GenBank/DDBJ whole genome shotgun (WGS) entry which is preliminary data.</text>
</comment>
<dbReference type="SUPFAM" id="SSF51412">
    <property type="entry name" value="Inosine monophosphate dehydrogenase (IMPDH)"/>
    <property type="match status" value="1"/>
</dbReference>
<dbReference type="CDD" id="cd04730">
    <property type="entry name" value="NPD_like"/>
    <property type="match status" value="1"/>
</dbReference>
<evidence type="ECO:0000256" key="4">
    <source>
        <dbReference type="ARBA" id="ARBA00023002"/>
    </source>
</evidence>
<sequence>MTPDELLAQLKVPAIASPMFLVSGPDLVVETCRGGVLGTFPTLNQRTSEGFDQWLTEIEERLAAARQAGERPAPFGINLIVHASNPRVEADLEIAVRHQVPVVITSLGIRPEVIEAVHGYGGLVFHDVVQGRHARKAAEAGVDGLIAVCAGAGGHAGTLNPFAFTDEIRRFFDGLVILAGGISDGHQVAAARMMGADLAYMGTRFIATAESRADPDYKRMILEAGTADIVYTPEISGVPANFLKASLERNGLDGAGKGPDAFDFGEREAKAWRDVWSAGHGVTSIDDLPATADLCARLVAEYRDAAGRLRFNDAA</sequence>
<evidence type="ECO:0000256" key="1">
    <source>
        <dbReference type="ARBA" id="ARBA00009881"/>
    </source>
</evidence>
<dbReference type="EMBL" id="JAGMWN010000003">
    <property type="protein sequence ID" value="MBP5856871.1"/>
    <property type="molecule type" value="Genomic_DNA"/>
</dbReference>
<name>A0A8J7V276_9PROT</name>
<keyword evidence="7" id="KW-1185">Reference proteome</keyword>
<evidence type="ECO:0000256" key="2">
    <source>
        <dbReference type="ARBA" id="ARBA00022630"/>
    </source>
</evidence>
<evidence type="ECO:0000313" key="6">
    <source>
        <dbReference type="EMBL" id="MBP5856871.1"/>
    </source>
</evidence>
<dbReference type="AlphaFoldDB" id="A0A8J7V276"/>
<dbReference type="InterPro" id="IPR004136">
    <property type="entry name" value="NMO"/>
</dbReference>
<dbReference type="FunFam" id="3.20.20.70:FF:000210">
    <property type="entry name" value="2-nitropropane dioxygenase"/>
    <property type="match status" value="1"/>
</dbReference>
<protein>
    <submittedName>
        <fullName evidence="6">Nitronate monooxygenase</fullName>
    </submittedName>
</protein>